<dbReference type="SUPFAM" id="SSF56059">
    <property type="entry name" value="Glutathione synthetase ATP-binding domain-like"/>
    <property type="match status" value="1"/>
</dbReference>
<accession>A0A918N417</accession>
<sequence>MKKTLTVCTKNTILSDMYDKFTTEHSENLPTWISTLENNVPRVFKNYEYPVSSWPVIINQEKAIRLNKLSVKLPELLYQIPLLCFNNDIKKIADFYFGGNEMIAAVAMMGHEKNVDIGCRLDLTYTKKGFKVLEINMGSSIGGWQVQSFESIIRKSHPQLSSSETRHNYDSKNTQLIYIEFLVDKIVQYVPSVNNEINVFVSLKNDMNADVKKDGVAFFNDLLKVELQKRGIKGGAYSGDISSLKLVDKKLTLNSKEIHSVLFFSLDNTQEVPRDVFRAFIMDNIYFPDHLGTSFLRNKKNLALLRNLAEQGKFTPEDNMLILESIPWTSLIKDSMVVYEEQKYKLIDLLTQKKDSFVIKAANGAQGEDVFIGKFSTAEKWKTILELALEKNNFIAQEFSDSISFLAPNGSNEWVPHKLIWGSFGFGERYGGVWVRMSAVKTDVGVINSATGAVEAIVYENISSFN</sequence>
<gene>
    <name evidence="1" type="ORF">GCM10007384_17540</name>
</gene>
<organism evidence="1 2">
    <name type="scientific">Aquimarina muelleri</name>
    <dbReference type="NCBI Taxonomy" id="279356"/>
    <lineage>
        <taxon>Bacteria</taxon>
        <taxon>Pseudomonadati</taxon>
        <taxon>Bacteroidota</taxon>
        <taxon>Flavobacteriia</taxon>
        <taxon>Flavobacteriales</taxon>
        <taxon>Flavobacteriaceae</taxon>
        <taxon>Aquimarina</taxon>
    </lineage>
</organism>
<comment type="caution">
    <text evidence="1">The sequence shown here is derived from an EMBL/GenBank/DDBJ whole genome shotgun (WGS) entry which is preliminary data.</text>
</comment>
<evidence type="ECO:0000313" key="2">
    <source>
        <dbReference type="Proteomes" id="UP000601108"/>
    </source>
</evidence>
<reference evidence="1 2" key="1">
    <citation type="journal article" date="2014" name="Int. J. Syst. Evol. Microbiol.">
        <title>Complete genome sequence of Corynebacterium casei LMG S-19264T (=DSM 44701T), isolated from a smear-ripened cheese.</title>
        <authorList>
            <consortium name="US DOE Joint Genome Institute (JGI-PGF)"/>
            <person name="Walter F."/>
            <person name="Albersmeier A."/>
            <person name="Kalinowski J."/>
            <person name="Ruckert C."/>
        </authorList>
    </citation>
    <scope>NUCLEOTIDE SEQUENCE [LARGE SCALE GENOMIC DNA]</scope>
    <source>
        <strain evidence="1 2">KCTC 12285</strain>
    </source>
</reference>
<dbReference type="RefSeq" id="WP_027412044.1">
    <property type="nucleotide sequence ID" value="NZ_BMWS01000010.1"/>
</dbReference>
<dbReference type="AlphaFoldDB" id="A0A918N417"/>
<evidence type="ECO:0000313" key="1">
    <source>
        <dbReference type="EMBL" id="GGX16563.1"/>
    </source>
</evidence>
<keyword evidence="2" id="KW-1185">Reference proteome</keyword>
<protein>
    <recommendedName>
        <fullName evidence="3">Glutathionylspermidine synthase pre-ATP-grasp-like domain-containing protein</fullName>
    </recommendedName>
</protein>
<dbReference type="Gene3D" id="3.30.1490.270">
    <property type="match status" value="1"/>
</dbReference>
<proteinExistence type="predicted"/>
<evidence type="ECO:0008006" key="3">
    <source>
        <dbReference type="Google" id="ProtNLM"/>
    </source>
</evidence>
<dbReference type="EMBL" id="BMWS01000010">
    <property type="protein sequence ID" value="GGX16563.1"/>
    <property type="molecule type" value="Genomic_DNA"/>
</dbReference>
<name>A0A918N417_9FLAO</name>
<dbReference type="Proteomes" id="UP000601108">
    <property type="component" value="Unassembled WGS sequence"/>
</dbReference>